<sequence length="147" mass="15694">MLDEAALKDLILEHTRRVNAGDVEGLLRLYSPDVRFEDPVGAGAQRGREALRAHAQGAVTSNTVEVPGTPVAAQDGRHAAVPVTATMDYLPLGPVLTRHGVLPAPADPARQRMQFRFVMIVRAGADGLLEDMKAYWGASDVSLVDAA</sequence>
<organism evidence="2 3">
    <name type="scientific">Streptomyces bambusae</name>
    <dbReference type="NCBI Taxonomy" id="1550616"/>
    <lineage>
        <taxon>Bacteria</taxon>
        <taxon>Bacillati</taxon>
        <taxon>Actinomycetota</taxon>
        <taxon>Actinomycetes</taxon>
        <taxon>Kitasatosporales</taxon>
        <taxon>Streptomycetaceae</taxon>
        <taxon>Streptomyces</taxon>
    </lineage>
</organism>
<evidence type="ECO:0000313" key="2">
    <source>
        <dbReference type="EMBL" id="MBW5482679.1"/>
    </source>
</evidence>
<dbReference type="RefSeq" id="WP_219667153.1">
    <property type="nucleotide sequence ID" value="NZ_WTFF01000069.1"/>
</dbReference>
<gene>
    <name evidence="2" type="ORF">GPJ59_12485</name>
</gene>
<protein>
    <submittedName>
        <fullName evidence="2">Nuclear transport factor 2</fullName>
    </submittedName>
</protein>
<comment type="caution">
    <text evidence="2">The sequence shown here is derived from an EMBL/GenBank/DDBJ whole genome shotgun (WGS) entry which is preliminary data.</text>
</comment>
<dbReference type="InterPro" id="IPR037401">
    <property type="entry name" value="SnoaL-like"/>
</dbReference>
<evidence type="ECO:0000313" key="3">
    <source>
        <dbReference type="Proteomes" id="UP000812013"/>
    </source>
</evidence>
<dbReference type="SUPFAM" id="SSF54427">
    <property type="entry name" value="NTF2-like"/>
    <property type="match status" value="1"/>
</dbReference>
<accession>A0ABS6Z5L8</accession>
<feature type="domain" description="SnoaL-like" evidence="1">
    <location>
        <begin position="14"/>
        <end position="129"/>
    </location>
</feature>
<evidence type="ECO:0000259" key="1">
    <source>
        <dbReference type="Pfam" id="PF12680"/>
    </source>
</evidence>
<dbReference type="EMBL" id="WTFF01000069">
    <property type="protein sequence ID" value="MBW5482679.1"/>
    <property type="molecule type" value="Genomic_DNA"/>
</dbReference>
<keyword evidence="3" id="KW-1185">Reference proteome</keyword>
<proteinExistence type="predicted"/>
<dbReference type="Pfam" id="PF12680">
    <property type="entry name" value="SnoaL_2"/>
    <property type="match status" value="1"/>
</dbReference>
<dbReference type="InterPro" id="IPR032710">
    <property type="entry name" value="NTF2-like_dom_sf"/>
</dbReference>
<dbReference type="Proteomes" id="UP000812013">
    <property type="component" value="Unassembled WGS sequence"/>
</dbReference>
<name>A0ABS6Z5L8_9ACTN</name>
<reference evidence="2 3" key="1">
    <citation type="submission" date="2019-12" db="EMBL/GenBank/DDBJ databases">
        <title>Genome sequence of Streptomyces bambusae.</title>
        <authorList>
            <person name="Bansal K."/>
            <person name="Choksket S."/>
            <person name="Korpole S."/>
            <person name="Patil P.B."/>
        </authorList>
    </citation>
    <scope>NUCLEOTIDE SEQUENCE [LARGE SCALE GENOMIC DNA]</scope>
    <source>
        <strain evidence="2 3">SK60</strain>
    </source>
</reference>
<dbReference type="Gene3D" id="3.10.450.50">
    <property type="match status" value="1"/>
</dbReference>